<sequence>MRFNANYWIVEEKETKVLECNLVHPGKPNSLNITTHLSWNYVQQIQLPYSSQQEFIYLEYVIMYFHVK</sequence>
<name>A0ACA9JTP9_9GLOM</name>
<reference evidence="1" key="1">
    <citation type="submission" date="2021-06" db="EMBL/GenBank/DDBJ databases">
        <authorList>
            <person name="Kallberg Y."/>
            <person name="Tangrot J."/>
            <person name="Rosling A."/>
        </authorList>
    </citation>
    <scope>NUCLEOTIDE SEQUENCE</scope>
    <source>
        <strain evidence="1">AU212A</strain>
    </source>
</reference>
<dbReference type="EMBL" id="CAJVPM010000004">
    <property type="protein sequence ID" value="CAG8434074.1"/>
    <property type="molecule type" value="Genomic_DNA"/>
</dbReference>
<evidence type="ECO:0000313" key="2">
    <source>
        <dbReference type="Proteomes" id="UP000789860"/>
    </source>
</evidence>
<gene>
    <name evidence="1" type="ORF">SCALOS_LOCUS21</name>
</gene>
<comment type="caution">
    <text evidence="1">The sequence shown here is derived from an EMBL/GenBank/DDBJ whole genome shotgun (WGS) entry which is preliminary data.</text>
</comment>
<accession>A0ACA9JTP9</accession>
<evidence type="ECO:0000313" key="1">
    <source>
        <dbReference type="EMBL" id="CAG8434074.1"/>
    </source>
</evidence>
<keyword evidence="2" id="KW-1185">Reference proteome</keyword>
<dbReference type="Proteomes" id="UP000789860">
    <property type="component" value="Unassembled WGS sequence"/>
</dbReference>
<organism evidence="1 2">
    <name type="scientific">Scutellospora calospora</name>
    <dbReference type="NCBI Taxonomy" id="85575"/>
    <lineage>
        <taxon>Eukaryota</taxon>
        <taxon>Fungi</taxon>
        <taxon>Fungi incertae sedis</taxon>
        <taxon>Mucoromycota</taxon>
        <taxon>Glomeromycotina</taxon>
        <taxon>Glomeromycetes</taxon>
        <taxon>Diversisporales</taxon>
        <taxon>Gigasporaceae</taxon>
        <taxon>Scutellospora</taxon>
    </lineage>
</organism>
<protein>
    <submittedName>
        <fullName evidence="1">4689_t:CDS:1</fullName>
    </submittedName>
</protein>
<proteinExistence type="predicted"/>